<keyword evidence="3" id="KW-0548">Nucleotidyltransferase</keyword>
<proteinExistence type="predicted"/>
<dbReference type="Gene3D" id="3.30.420.10">
    <property type="entry name" value="Ribonuclease H-like superfamily/Ribonuclease H"/>
    <property type="match status" value="1"/>
</dbReference>
<evidence type="ECO:0000313" key="10">
    <source>
        <dbReference type="Proteomes" id="UP001634007"/>
    </source>
</evidence>
<dbReference type="InterPro" id="IPR043502">
    <property type="entry name" value="DNA/RNA_pol_sf"/>
</dbReference>
<name>A0ABD3KMM4_EUCGL</name>
<accession>A0ABD3KMM4</accession>
<keyword evidence="4" id="KW-0540">Nuclease</keyword>
<dbReference type="InterPro" id="IPR000477">
    <property type="entry name" value="RT_dom"/>
</dbReference>
<keyword evidence="2" id="KW-0808">Transferase</keyword>
<keyword evidence="5" id="KW-0255">Endonuclease</keyword>
<comment type="caution">
    <text evidence="9">The sequence shown here is derived from an EMBL/GenBank/DDBJ whole genome shotgun (WGS) entry which is preliminary data.</text>
</comment>
<dbReference type="SUPFAM" id="SSF53098">
    <property type="entry name" value="Ribonuclease H-like"/>
    <property type="match status" value="1"/>
</dbReference>
<evidence type="ECO:0000313" key="9">
    <source>
        <dbReference type="EMBL" id="KAL3741040.1"/>
    </source>
</evidence>
<keyword evidence="7" id="KW-0695">RNA-directed DNA polymerase</keyword>
<protein>
    <recommendedName>
        <fullName evidence="8">Integrase catalytic domain-containing protein</fullName>
    </recommendedName>
</protein>
<dbReference type="Pfam" id="PF00078">
    <property type="entry name" value="RVT_1"/>
    <property type="match status" value="1"/>
</dbReference>
<evidence type="ECO:0000256" key="4">
    <source>
        <dbReference type="ARBA" id="ARBA00022722"/>
    </source>
</evidence>
<dbReference type="GO" id="GO:0008233">
    <property type="term" value="F:peptidase activity"/>
    <property type="evidence" value="ECO:0007669"/>
    <property type="project" value="UniProtKB-KW"/>
</dbReference>
<dbReference type="Proteomes" id="UP001634007">
    <property type="component" value="Unassembled WGS sequence"/>
</dbReference>
<dbReference type="InterPro" id="IPR036397">
    <property type="entry name" value="RNaseH_sf"/>
</dbReference>
<keyword evidence="1" id="KW-0645">Protease</keyword>
<dbReference type="InterPro" id="IPR050951">
    <property type="entry name" value="Retrovirus_Pol_polyprotein"/>
</dbReference>
<dbReference type="PROSITE" id="PS50994">
    <property type="entry name" value="INTEGRASE"/>
    <property type="match status" value="1"/>
</dbReference>
<dbReference type="InterPro" id="IPR012337">
    <property type="entry name" value="RNaseH-like_sf"/>
</dbReference>
<feature type="domain" description="Integrase catalytic" evidence="8">
    <location>
        <begin position="76"/>
        <end position="246"/>
    </location>
</feature>
<dbReference type="EMBL" id="JBJKBG010000005">
    <property type="protein sequence ID" value="KAL3741040.1"/>
    <property type="molecule type" value="Genomic_DNA"/>
</dbReference>
<reference evidence="9 10" key="1">
    <citation type="submission" date="2024-11" db="EMBL/GenBank/DDBJ databases">
        <title>Chromosome-level genome assembly of Eucalyptus globulus Labill. provides insights into its genome evolution.</title>
        <authorList>
            <person name="Li X."/>
        </authorList>
    </citation>
    <scope>NUCLEOTIDE SEQUENCE [LARGE SCALE GENOMIC DNA]</scope>
    <source>
        <strain evidence="9">CL2024</strain>
        <tissue evidence="9">Fresh tender leaves</tissue>
    </source>
</reference>
<dbReference type="AlphaFoldDB" id="A0ABD3KMM4"/>
<evidence type="ECO:0000259" key="8">
    <source>
        <dbReference type="PROSITE" id="PS50994"/>
    </source>
</evidence>
<evidence type="ECO:0000256" key="7">
    <source>
        <dbReference type="ARBA" id="ARBA00022918"/>
    </source>
</evidence>
<gene>
    <name evidence="9" type="ORF">ACJRO7_022199</name>
</gene>
<dbReference type="GO" id="GO:0003964">
    <property type="term" value="F:RNA-directed DNA polymerase activity"/>
    <property type="evidence" value="ECO:0007669"/>
    <property type="project" value="UniProtKB-KW"/>
</dbReference>
<evidence type="ECO:0000256" key="3">
    <source>
        <dbReference type="ARBA" id="ARBA00022695"/>
    </source>
</evidence>
<evidence type="ECO:0000256" key="1">
    <source>
        <dbReference type="ARBA" id="ARBA00022670"/>
    </source>
</evidence>
<keyword evidence="10" id="KW-1185">Reference proteome</keyword>
<dbReference type="PANTHER" id="PTHR37984:SF5">
    <property type="entry name" value="PROTEIN NYNRIN-LIKE"/>
    <property type="match status" value="1"/>
</dbReference>
<evidence type="ECO:0000256" key="2">
    <source>
        <dbReference type="ARBA" id="ARBA00022679"/>
    </source>
</evidence>
<dbReference type="InterPro" id="IPR001584">
    <property type="entry name" value="Integrase_cat-core"/>
</dbReference>
<evidence type="ECO:0000256" key="5">
    <source>
        <dbReference type="ARBA" id="ARBA00022759"/>
    </source>
</evidence>
<organism evidence="9 10">
    <name type="scientific">Eucalyptus globulus</name>
    <name type="common">Tasmanian blue gum</name>
    <dbReference type="NCBI Taxonomy" id="34317"/>
    <lineage>
        <taxon>Eukaryota</taxon>
        <taxon>Viridiplantae</taxon>
        <taxon>Streptophyta</taxon>
        <taxon>Embryophyta</taxon>
        <taxon>Tracheophyta</taxon>
        <taxon>Spermatophyta</taxon>
        <taxon>Magnoliopsida</taxon>
        <taxon>eudicotyledons</taxon>
        <taxon>Gunneridae</taxon>
        <taxon>Pentapetalae</taxon>
        <taxon>rosids</taxon>
        <taxon>malvids</taxon>
        <taxon>Myrtales</taxon>
        <taxon>Myrtaceae</taxon>
        <taxon>Myrtoideae</taxon>
        <taxon>Eucalypteae</taxon>
        <taxon>Eucalyptus</taxon>
    </lineage>
</organism>
<evidence type="ECO:0000256" key="6">
    <source>
        <dbReference type="ARBA" id="ARBA00022801"/>
    </source>
</evidence>
<dbReference type="Gene3D" id="3.10.10.10">
    <property type="entry name" value="HIV Type 1 Reverse Transcriptase, subunit A, domain 1"/>
    <property type="match status" value="1"/>
</dbReference>
<dbReference type="CDD" id="cd01647">
    <property type="entry name" value="RT_LTR"/>
    <property type="match status" value="1"/>
</dbReference>
<dbReference type="FunFam" id="3.10.10.10:FF:000007">
    <property type="entry name" value="Retrovirus-related Pol polyprotein from transposon 17.6-like Protein"/>
    <property type="match status" value="1"/>
</dbReference>
<dbReference type="GO" id="GO:0006508">
    <property type="term" value="P:proteolysis"/>
    <property type="evidence" value="ECO:0007669"/>
    <property type="project" value="UniProtKB-KW"/>
</dbReference>
<keyword evidence="6" id="KW-0378">Hydrolase</keyword>
<dbReference type="SUPFAM" id="SSF56672">
    <property type="entry name" value="DNA/RNA polymerases"/>
    <property type="match status" value="1"/>
</dbReference>
<dbReference type="PANTHER" id="PTHR37984">
    <property type="entry name" value="PROTEIN CBG26694"/>
    <property type="match status" value="1"/>
</dbReference>
<dbReference type="GO" id="GO:0004519">
    <property type="term" value="F:endonuclease activity"/>
    <property type="evidence" value="ECO:0007669"/>
    <property type="project" value="UniProtKB-KW"/>
</dbReference>
<sequence>MKKDGRVRVCVDYRDLNKASPKDDFPLPHIDVLVDSTAGFELFSFMDGFSGYNQIRMKEEDKEKTAFITPWGTFHYKVMPFGLKNAGATYQRAMVTLFHDMMHEEIEVYVDDMIAKTRPGKSHWIEATSYANVTARNVVKFIRHDIIARYGVPEAIVTDNGTNLNNKFIDELFSKFKIKHLNSSPYRPQMNGAVEAANKNIKKILAKTAENYRDWHDRLPFALMAYRTSIRTSTGATPFSLVYGMEAVLPVEVEIPSLRVLSQVELSEAEWTQQRFEQLNLIDEKRLKALCHGQAYQRRVAKSFNQKVRPRHFEVNDLVLRKVLPIFPDPGGKFAPNYSGPYMVKKVLPGGALILTEMDGREFSNPVNSDAVKKYYP</sequence>